<dbReference type="RefSeq" id="WP_060635755.1">
    <property type="nucleotide sequence ID" value="NZ_CBXV010000008.1"/>
</dbReference>
<dbReference type="STRING" id="454194.PYK22_03070"/>
<keyword evidence="3" id="KW-1185">Reference proteome</keyword>
<reference evidence="2 3" key="1">
    <citation type="submission" date="2013-12" db="EMBL/GenBank/DDBJ databases">
        <authorList>
            <person name="Stott M."/>
        </authorList>
    </citation>
    <scope>NUCLEOTIDE SEQUENCE [LARGE SCALE GENOMIC DNA]</scope>
    <source>
        <strain evidence="2 3">K22</strain>
    </source>
</reference>
<feature type="region of interest" description="Disordered" evidence="1">
    <location>
        <begin position="92"/>
        <end position="112"/>
    </location>
</feature>
<protein>
    <submittedName>
        <fullName evidence="2">Uncharacterized protein</fullName>
    </submittedName>
</protein>
<dbReference type="AlphaFoldDB" id="A0A0B6X108"/>
<dbReference type="Proteomes" id="UP000031518">
    <property type="component" value="Unassembled WGS sequence"/>
</dbReference>
<evidence type="ECO:0000313" key="3">
    <source>
        <dbReference type="Proteomes" id="UP000031518"/>
    </source>
</evidence>
<evidence type="ECO:0000256" key="1">
    <source>
        <dbReference type="SAM" id="MobiDB-lite"/>
    </source>
</evidence>
<dbReference type="OrthoDB" id="165486at2"/>
<dbReference type="EMBL" id="CBXV010000008">
    <property type="protein sequence ID" value="CDM67021.1"/>
    <property type="molecule type" value="Genomic_DNA"/>
</dbReference>
<accession>A0A0B6X108</accession>
<name>A0A0B6X108_9BACT</name>
<proteinExistence type="predicted"/>
<organism evidence="2 3">
    <name type="scientific">Pyrinomonas methylaliphatogenes</name>
    <dbReference type="NCBI Taxonomy" id="454194"/>
    <lineage>
        <taxon>Bacteria</taxon>
        <taxon>Pseudomonadati</taxon>
        <taxon>Acidobacteriota</taxon>
        <taxon>Blastocatellia</taxon>
        <taxon>Blastocatellales</taxon>
        <taxon>Pyrinomonadaceae</taxon>
        <taxon>Pyrinomonas</taxon>
    </lineage>
</organism>
<sequence length="112" mass="12382">MNEWEWELIEAKTPLASLCVRGVAVRPGDRVRLWPQGNADIFDLALAGKTATIEAIEQDYDGRVLVAVVIDDDPGRDLGLLRQPGHRFFFSPEEIEPVEPRTPLPGGGKCES</sequence>
<reference evidence="2 3" key="2">
    <citation type="submission" date="2015-01" db="EMBL/GenBank/DDBJ databases">
        <title>Complete genome sequence of Pyrinomonas methylaliphatogenes type strain K22T.</title>
        <authorList>
            <person name="Lee K.C.Y."/>
            <person name="Power J.F."/>
            <person name="Dunfield P.F."/>
            <person name="Morgan X.C."/>
            <person name="Huttenhower C."/>
            <person name="Stott M.B."/>
        </authorList>
    </citation>
    <scope>NUCLEOTIDE SEQUENCE [LARGE SCALE GENOMIC DNA]</scope>
    <source>
        <strain evidence="2 3">K22</strain>
    </source>
</reference>
<gene>
    <name evidence="2" type="ORF">PYK22_03070</name>
</gene>
<evidence type="ECO:0000313" key="2">
    <source>
        <dbReference type="EMBL" id="CDM67021.1"/>
    </source>
</evidence>